<proteinExistence type="predicted"/>
<keyword evidence="3" id="KW-1185">Reference proteome</keyword>
<dbReference type="AlphaFoldDB" id="A0A195BJ83"/>
<evidence type="ECO:0000256" key="1">
    <source>
        <dbReference type="SAM" id="MobiDB-lite"/>
    </source>
</evidence>
<dbReference type="Proteomes" id="UP000078540">
    <property type="component" value="Unassembled WGS sequence"/>
</dbReference>
<evidence type="ECO:0000313" key="3">
    <source>
        <dbReference type="Proteomes" id="UP000078540"/>
    </source>
</evidence>
<name>A0A195BJ83_9HYME</name>
<reference evidence="2 3" key="1">
    <citation type="submission" date="2015-09" db="EMBL/GenBank/DDBJ databases">
        <title>Atta colombica WGS genome.</title>
        <authorList>
            <person name="Nygaard S."/>
            <person name="Hu H."/>
            <person name="Boomsma J."/>
            <person name="Zhang G."/>
        </authorList>
    </citation>
    <scope>NUCLEOTIDE SEQUENCE [LARGE SCALE GENOMIC DNA]</scope>
    <source>
        <strain evidence="2">Treedump-2</strain>
        <tissue evidence="2">Whole body</tissue>
    </source>
</reference>
<organism evidence="2 3">
    <name type="scientific">Atta colombica</name>
    <dbReference type="NCBI Taxonomy" id="520822"/>
    <lineage>
        <taxon>Eukaryota</taxon>
        <taxon>Metazoa</taxon>
        <taxon>Ecdysozoa</taxon>
        <taxon>Arthropoda</taxon>
        <taxon>Hexapoda</taxon>
        <taxon>Insecta</taxon>
        <taxon>Pterygota</taxon>
        <taxon>Neoptera</taxon>
        <taxon>Endopterygota</taxon>
        <taxon>Hymenoptera</taxon>
        <taxon>Apocrita</taxon>
        <taxon>Aculeata</taxon>
        <taxon>Formicoidea</taxon>
        <taxon>Formicidae</taxon>
        <taxon>Myrmicinae</taxon>
        <taxon>Atta</taxon>
    </lineage>
</organism>
<dbReference type="EMBL" id="KQ976464">
    <property type="protein sequence ID" value="KYM84501.1"/>
    <property type="molecule type" value="Genomic_DNA"/>
</dbReference>
<evidence type="ECO:0000313" key="2">
    <source>
        <dbReference type="EMBL" id="KYM84501.1"/>
    </source>
</evidence>
<sequence length="228" mass="25508">MSVHEDDHVQGGNGAVVARRQQQRNENEGSGGARRRRVNAERDGILTKVEKNDGCPAAMVVCKNVSPCRQRQQRRSHLNTACPWQVLSAFLLLLLLPFPQLPPSALCNPLPSSSLSFLLPHYTYSPRNMCTYRAHHVGDSPQKTWVKKGRAVLLSESESSVYESVIMRSRGERVSITSWCISDNGRASGGSLTVRLKQHVHPQYPSRYSSDENGCHRESLLVYTRRGT</sequence>
<accession>A0A195BJ83</accession>
<gene>
    <name evidence="2" type="ORF">ALC53_05287</name>
</gene>
<protein>
    <submittedName>
        <fullName evidence="2">Uncharacterized protein</fullName>
    </submittedName>
</protein>
<feature type="region of interest" description="Disordered" evidence="1">
    <location>
        <begin position="1"/>
        <end position="40"/>
    </location>
</feature>